<dbReference type="Proteomes" id="UP000076218">
    <property type="component" value="Unassembled WGS sequence"/>
</dbReference>
<name>A0A154UYJ7_9MICO</name>
<protein>
    <submittedName>
        <fullName evidence="2">Uncharacterized protein</fullName>
    </submittedName>
</protein>
<evidence type="ECO:0000256" key="1">
    <source>
        <dbReference type="SAM" id="Phobius"/>
    </source>
</evidence>
<reference evidence="2 3" key="1">
    <citation type="submission" date="2016-01" db="EMBL/GenBank/DDBJ databases">
        <title>Draft genome sequence of Clavibacter michiganensis subsp. tessellarius DOAB 609.</title>
        <authorList>
            <person name="Tambong J.T."/>
        </authorList>
    </citation>
    <scope>NUCLEOTIDE SEQUENCE [LARGE SCALE GENOMIC DNA]</scope>
    <source>
        <strain evidence="2 3">DOAB 609</strain>
    </source>
</reference>
<dbReference type="EMBL" id="LQXA01000047">
    <property type="protein sequence ID" value="KZC94218.1"/>
    <property type="molecule type" value="Genomic_DNA"/>
</dbReference>
<organism evidence="2 3">
    <name type="scientific">Clavibacter tessellarius</name>
    <dbReference type="NCBI Taxonomy" id="31965"/>
    <lineage>
        <taxon>Bacteria</taxon>
        <taxon>Bacillati</taxon>
        <taxon>Actinomycetota</taxon>
        <taxon>Actinomycetes</taxon>
        <taxon>Micrococcales</taxon>
        <taxon>Microbacteriaceae</taxon>
        <taxon>Clavibacter</taxon>
    </lineage>
</organism>
<keyword evidence="1" id="KW-0812">Transmembrane</keyword>
<gene>
    <name evidence="2" type="ORF">AWH51_14245</name>
</gene>
<evidence type="ECO:0000313" key="3">
    <source>
        <dbReference type="Proteomes" id="UP000076218"/>
    </source>
</evidence>
<proteinExistence type="predicted"/>
<feature type="transmembrane region" description="Helical" evidence="1">
    <location>
        <begin position="180"/>
        <end position="199"/>
    </location>
</feature>
<keyword evidence="1" id="KW-0472">Membrane</keyword>
<feature type="transmembrane region" description="Helical" evidence="1">
    <location>
        <begin position="208"/>
        <end position="230"/>
    </location>
</feature>
<sequence length="234" mass="25454">MIRARPARIRDPGRMQRSETVDRARTLWDDGRRREAIVELRTRVRREPGDAVARLLLASWYREVRAPDQAARWGIAFPGWTTARERELLARLIASSGVRDEHLGRFLALPAGERPAELAEVMTIVGGLRAPDGWRGAKPLRPRDLRSRIAHAVHVLGWVLLAGALMMSGLVALAGEDATSPARGGVALGLLLLAVAAVVEGTRARRGWWWVGPSAVISAVALVAAAVALARMAL</sequence>
<accession>A0A154UYJ7</accession>
<comment type="caution">
    <text evidence="2">The sequence shown here is derived from an EMBL/GenBank/DDBJ whole genome shotgun (WGS) entry which is preliminary data.</text>
</comment>
<dbReference type="AlphaFoldDB" id="A0A154UYJ7"/>
<evidence type="ECO:0000313" key="2">
    <source>
        <dbReference type="EMBL" id="KZC94218.1"/>
    </source>
</evidence>
<dbReference type="STRING" id="31965.AWH51_14245"/>
<keyword evidence="1" id="KW-1133">Transmembrane helix</keyword>
<feature type="transmembrane region" description="Helical" evidence="1">
    <location>
        <begin position="149"/>
        <end position="174"/>
    </location>
</feature>
<dbReference type="OrthoDB" id="5123861at2"/>